<keyword evidence="6" id="KW-1185">Reference proteome</keyword>
<dbReference type="InterPro" id="IPR050834">
    <property type="entry name" value="Glycosyltransf_2"/>
</dbReference>
<gene>
    <name evidence="5" type="ORF">ACFOD3_24955</name>
</gene>
<accession>A0ABV7C370</accession>
<dbReference type="Pfam" id="PF00535">
    <property type="entry name" value="Glycos_transf_2"/>
    <property type="match status" value="1"/>
</dbReference>
<reference evidence="6" key="1">
    <citation type="journal article" date="2019" name="Int. J. Syst. Evol. Microbiol.">
        <title>The Global Catalogue of Microorganisms (GCM) 10K type strain sequencing project: providing services to taxonomists for standard genome sequencing and annotation.</title>
        <authorList>
            <consortium name="The Broad Institute Genomics Platform"/>
            <consortium name="The Broad Institute Genome Sequencing Center for Infectious Disease"/>
            <person name="Wu L."/>
            <person name="Ma J."/>
        </authorList>
    </citation>
    <scope>NUCLEOTIDE SEQUENCE [LARGE SCALE GENOMIC DNA]</scope>
    <source>
        <strain evidence="6">CGMCC 1.16855</strain>
    </source>
</reference>
<name>A0ABV7C370_9PROT</name>
<comment type="similarity">
    <text evidence="1">Belongs to the glycosyltransferase 2 family.</text>
</comment>
<dbReference type="EC" id="2.4.-.-" evidence="5"/>
<evidence type="ECO:0000259" key="4">
    <source>
        <dbReference type="Pfam" id="PF00535"/>
    </source>
</evidence>
<keyword evidence="2 5" id="KW-0328">Glycosyltransferase</keyword>
<keyword evidence="3 5" id="KW-0808">Transferase</keyword>
<organism evidence="5 6">
    <name type="scientific">Falsiroseomonas tokyonensis</name>
    <dbReference type="NCBI Taxonomy" id="430521"/>
    <lineage>
        <taxon>Bacteria</taxon>
        <taxon>Pseudomonadati</taxon>
        <taxon>Pseudomonadota</taxon>
        <taxon>Alphaproteobacteria</taxon>
        <taxon>Acetobacterales</taxon>
        <taxon>Roseomonadaceae</taxon>
        <taxon>Falsiroseomonas</taxon>
    </lineage>
</organism>
<dbReference type="RefSeq" id="WP_216839604.1">
    <property type="nucleotide sequence ID" value="NZ_JAFNJS010000009.1"/>
</dbReference>
<evidence type="ECO:0000256" key="1">
    <source>
        <dbReference type="ARBA" id="ARBA00006739"/>
    </source>
</evidence>
<dbReference type="Proteomes" id="UP001595420">
    <property type="component" value="Unassembled WGS sequence"/>
</dbReference>
<evidence type="ECO:0000313" key="5">
    <source>
        <dbReference type="EMBL" id="MFC3003168.1"/>
    </source>
</evidence>
<dbReference type="EMBL" id="JBHRSB010000009">
    <property type="protein sequence ID" value="MFC3003168.1"/>
    <property type="molecule type" value="Genomic_DNA"/>
</dbReference>
<evidence type="ECO:0000256" key="3">
    <source>
        <dbReference type="ARBA" id="ARBA00022679"/>
    </source>
</evidence>
<proteinExistence type="inferred from homology"/>
<sequence length="843" mass="88030">MIDASKTETGLSQAYAEAATLLRDPASLSGEALAQAALQVMDWLWALPDPEATCALFRQTRDRVPAGGAPAEAVVPYLLRGAAALFATGASAEARTLLQGLIASRPDLLPARRLLAAGLRAEAPDLALSTLAALRDTPAFQKDAAAVALYLDLLLRNRRSGLAHLEASRLQASLPAPELMLLLANAEPLATDRLVLLNAFFESQQLAPLALRQAAPGGRLLDGFAWPWRGAGDGPLVSVLMVATDAAATLATSLAALQAQSHGNWEALVVDNASTDATAGLLRGLAQQDKRIRPIVQAKRLAAGAALNLALQAAAGEFVLCHGASLVSHPDRLKLEVAALAAQPSLLAGISQVVQLDWAGQALAGLEGGFRQPHRASPLFRRAEVVRDIGHFAAIEEGAEQDLLTRIVGFRGAASLVQLPQALALAPEAKDGWQAAPAALGPWLDWLAACLAEGRAPLILPDGTPGAGGDGMPDPLAAARDASSCARLSLRPAAVASKGALITTRTSASTPAGLAPGAHLRPVLHVADLGADSQLVTLLLNHAVIEQRQGLRSQVWNILGTAPKGFCWQAQRLRAAGLPILEEAPEEPASLFIYGRRLLDRLADVPPPPAGSEVVVLVATPAEVAEASKRLAKLGLAGRVLPANFALFVNRPDLAQGQALQDRWDVALATNLFGESRPATELGSIGVSLHGQVVSEADLAFIEALRAATGTAPIVLVDPDSKDRLAGSPARVVLASRGRNFWNDFFADVTLLVERDGNIAKLGLLSGVAQSILRRRPVVLVTAEDTATPGLLAFPSESEVLGFLGGLSRNPGAYAALVKTAQAELGAHLGDGFHLQRLRELEA</sequence>
<evidence type="ECO:0000256" key="2">
    <source>
        <dbReference type="ARBA" id="ARBA00022676"/>
    </source>
</evidence>
<comment type="caution">
    <text evidence="5">The sequence shown here is derived from an EMBL/GenBank/DDBJ whole genome shotgun (WGS) entry which is preliminary data.</text>
</comment>
<evidence type="ECO:0000313" key="6">
    <source>
        <dbReference type="Proteomes" id="UP001595420"/>
    </source>
</evidence>
<dbReference type="CDD" id="cd00761">
    <property type="entry name" value="Glyco_tranf_GTA_type"/>
    <property type="match status" value="1"/>
</dbReference>
<dbReference type="GO" id="GO:0016757">
    <property type="term" value="F:glycosyltransferase activity"/>
    <property type="evidence" value="ECO:0007669"/>
    <property type="project" value="UniProtKB-KW"/>
</dbReference>
<dbReference type="PANTHER" id="PTHR43685:SF5">
    <property type="entry name" value="GLYCOSYLTRANSFERASE EPSE-RELATED"/>
    <property type="match status" value="1"/>
</dbReference>
<protein>
    <submittedName>
        <fullName evidence="5">Glycosyltransferase</fullName>
        <ecNumber evidence="5">2.4.-.-</ecNumber>
    </submittedName>
</protein>
<dbReference type="PANTHER" id="PTHR43685">
    <property type="entry name" value="GLYCOSYLTRANSFERASE"/>
    <property type="match status" value="1"/>
</dbReference>
<feature type="domain" description="Glycosyltransferase 2-like" evidence="4">
    <location>
        <begin position="238"/>
        <end position="397"/>
    </location>
</feature>
<dbReference type="InterPro" id="IPR001173">
    <property type="entry name" value="Glyco_trans_2-like"/>
</dbReference>